<feature type="transmembrane region" description="Helical" evidence="5">
    <location>
        <begin position="60"/>
        <end position="77"/>
    </location>
</feature>
<feature type="transmembrane region" description="Helical" evidence="5">
    <location>
        <begin position="176"/>
        <end position="195"/>
    </location>
</feature>
<keyword evidence="4 5" id="KW-0472">Membrane</keyword>
<feature type="domain" description="ABC-2 type transporter transmembrane" evidence="6">
    <location>
        <begin position="31"/>
        <end position="220"/>
    </location>
</feature>
<evidence type="ECO:0000256" key="3">
    <source>
        <dbReference type="ARBA" id="ARBA00022989"/>
    </source>
</evidence>
<dbReference type="PANTHER" id="PTHR43229">
    <property type="entry name" value="NODULATION PROTEIN J"/>
    <property type="match status" value="1"/>
</dbReference>
<dbReference type="InterPro" id="IPR013525">
    <property type="entry name" value="ABC2_TM"/>
</dbReference>
<dbReference type="PRINTS" id="PR00164">
    <property type="entry name" value="ABC2TRNSPORT"/>
</dbReference>
<feature type="transmembrane region" description="Helical" evidence="5">
    <location>
        <begin position="232"/>
        <end position="250"/>
    </location>
</feature>
<keyword evidence="2 5" id="KW-0812">Transmembrane</keyword>
<accession>A0A7C3RD27</accession>
<keyword evidence="3 5" id="KW-1133">Transmembrane helix</keyword>
<evidence type="ECO:0000256" key="1">
    <source>
        <dbReference type="ARBA" id="ARBA00004141"/>
    </source>
</evidence>
<dbReference type="InterPro" id="IPR000412">
    <property type="entry name" value="ABC_2_transport"/>
</dbReference>
<protein>
    <submittedName>
        <fullName evidence="7">ABC transporter permease</fullName>
    </submittedName>
</protein>
<feature type="transmembrane region" description="Helical" evidence="5">
    <location>
        <begin position="140"/>
        <end position="169"/>
    </location>
</feature>
<evidence type="ECO:0000259" key="6">
    <source>
        <dbReference type="Pfam" id="PF01061"/>
    </source>
</evidence>
<dbReference type="AlphaFoldDB" id="A0A7C3RD27"/>
<organism evidence="7">
    <name type="scientific">Archaeoglobus fulgidus</name>
    <dbReference type="NCBI Taxonomy" id="2234"/>
    <lineage>
        <taxon>Archaea</taxon>
        <taxon>Methanobacteriati</taxon>
        <taxon>Methanobacteriota</taxon>
        <taxon>Archaeoglobi</taxon>
        <taxon>Archaeoglobales</taxon>
        <taxon>Archaeoglobaceae</taxon>
        <taxon>Archaeoglobus</taxon>
    </lineage>
</organism>
<evidence type="ECO:0000256" key="5">
    <source>
        <dbReference type="SAM" id="Phobius"/>
    </source>
</evidence>
<dbReference type="GO" id="GO:0043190">
    <property type="term" value="C:ATP-binding cassette (ABC) transporter complex"/>
    <property type="evidence" value="ECO:0007669"/>
    <property type="project" value="InterPro"/>
</dbReference>
<dbReference type="Pfam" id="PF01061">
    <property type="entry name" value="ABC2_membrane"/>
    <property type="match status" value="1"/>
</dbReference>
<comment type="caution">
    <text evidence="7">The sequence shown here is derived from an EMBL/GenBank/DDBJ whole genome shotgun (WGS) entry which is preliminary data.</text>
</comment>
<proteinExistence type="predicted"/>
<dbReference type="EMBL" id="DTLB01000023">
    <property type="protein sequence ID" value="HFW32101.1"/>
    <property type="molecule type" value="Genomic_DNA"/>
</dbReference>
<name>A0A7C3RD27_ARCFL</name>
<reference evidence="7" key="1">
    <citation type="journal article" date="2020" name="mSystems">
        <title>Genome- and Community-Level Interaction Insights into Carbon Utilization and Element Cycling Functions of Hydrothermarchaeota in Hydrothermal Sediment.</title>
        <authorList>
            <person name="Zhou Z."/>
            <person name="Liu Y."/>
            <person name="Xu W."/>
            <person name="Pan J."/>
            <person name="Luo Z.H."/>
            <person name="Li M."/>
        </authorList>
    </citation>
    <scope>NUCLEOTIDE SEQUENCE [LARGE SCALE GENOMIC DNA]</scope>
    <source>
        <strain evidence="7">SpSt-87</strain>
    </source>
</reference>
<gene>
    <name evidence="7" type="ORF">ENW66_04000</name>
</gene>
<feature type="transmembrane region" description="Helical" evidence="5">
    <location>
        <begin position="33"/>
        <end position="53"/>
    </location>
</feature>
<dbReference type="GO" id="GO:0140359">
    <property type="term" value="F:ABC-type transporter activity"/>
    <property type="evidence" value="ECO:0007669"/>
    <property type="project" value="InterPro"/>
</dbReference>
<dbReference type="InterPro" id="IPR051784">
    <property type="entry name" value="Nod_factor_ABC_transporter"/>
</dbReference>
<evidence type="ECO:0000256" key="4">
    <source>
        <dbReference type="ARBA" id="ARBA00023136"/>
    </source>
</evidence>
<evidence type="ECO:0000313" key="7">
    <source>
        <dbReference type="EMBL" id="HFW32101.1"/>
    </source>
</evidence>
<dbReference type="PANTHER" id="PTHR43229:SF2">
    <property type="entry name" value="NODULATION PROTEIN J"/>
    <property type="match status" value="1"/>
</dbReference>
<comment type="subcellular location">
    <subcellularLocation>
        <location evidence="1">Membrane</location>
        <topology evidence="1">Multi-pass membrane protein</topology>
    </subcellularLocation>
</comment>
<evidence type="ECO:0000256" key="2">
    <source>
        <dbReference type="ARBA" id="ARBA00022692"/>
    </source>
</evidence>
<sequence length="268" mass="30383">MRMSLLNLQRALSGVLAFTYRNYVLTKNEFYSIFEMLFWPTISLISVGLLGEFLYLEKDAVAFIIIGVITLSVIQIAQIDVTYVMLLDMWSMSLKYIIVTPAPFYRMVTGAWLFGSLRGVIALLLLILLSSWLFEFNVSLPLAAMAIFVAGILLSAMLIGIFNCILILIFGRRAEIFAWTLTAIVMLFCGIYYPVTILPEPFRTLGLLIPITHYLEYFRSFYGFQTVFPDPLLIAIAETIIYLVFLLFVAEISMLRARKTGLVLKLSG</sequence>
<feature type="transmembrane region" description="Helical" evidence="5">
    <location>
        <begin position="111"/>
        <end position="134"/>
    </location>
</feature>